<evidence type="ECO:0000313" key="2">
    <source>
        <dbReference type="EMBL" id="NIF24715.1"/>
    </source>
</evidence>
<accession>A0ABX0RMZ1</accession>
<dbReference type="Proteomes" id="UP001515683">
    <property type="component" value="Unassembled WGS sequence"/>
</dbReference>
<reference evidence="2 3" key="1">
    <citation type="journal article" date="2019" name="bioRxiv">
        <title>Bacteria contribute to plant secondary compound degradation in a generalist herbivore system.</title>
        <authorList>
            <person name="Francoeur C.B."/>
            <person name="Khadempour L."/>
            <person name="Moreira-Soto R.D."/>
            <person name="Gotting K."/>
            <person name="Book A.J."/>
            <person name="Pinto-Tomas A.A."/>
            <person name="Keefover-Ring K."/>
            <person name="Currie C.R."/>
        </authorList>
    </citation>
    <scope>NUCLEOTIDE SEQUENCE [LARGE SCALE GENOMIC DNA]</scope>
    <source>
        <strain evidence="2">Acro-835</strain>
    </source>
</reference>
<feature type="compositionally biased region" description="Basic and acidic residues" evidence="1">
    <location>
        <begin position="53"/>
        <end position="65"/>
    </location>
</feature>
<name>A0ABX0RMZ1_9GAMM</name>
<proteinExistence type="predicted"/>
<organism evidence="2 3">
    <name type="scientific">Candidatus Pantoea multigeneris</name>
    <dbReference type="NCBI Taxonomy" id="2608357"/>
    <lineage>
        <taxon>Bacteria</taxon>
        <taxon>Pseudomonadati</taxon>
        <taxon>Pseudomonadota</taxon>
        <taxon>Gammaproteobacteria</taxon>
        <taxon>Enterobacterales</taxon>
        <taxon>Erwiniaceae</taxon>
        <taxon>Pantoea</taxon>
    </lineage>
</organism>
<evidence type="ECO:0000313" key="3">
    <source>
        <dbReference type="Proteomes" id="UP001515683"/>
    </source>
</evidence>
<comment type="caution">
    <text evidence="2">The sequence shown here is derived from an EMBL/GenBank/DDBJ whole genome shotgun (WGS) entry which is preliminary data.</text>
</comment>
<keyword evidence="3" id="KW-1185">Reference proteome</keyword>
<dbReference type="EMBL" id="VWXF01000019">
    <property type="protein sequence ID" value="NIF24715.1"/>
    <property type="molecule type" value="Genomic_DNA"/>
</dbReference>
<protein>
    <submittedName>
        <fullName evidence="2">Uncharacterized protein</fullName>
    </submittedName>
</protein>
<evidence type="ECO:0000256" key="1">
    <source>
        <dbReference type="SAM" id="MobiDB-lite"/>
    </source>
</evidence>
<sequence>MWISLCVTTYKHGFCCGMQRTVFFYEISPCQPGRTAYNAQPLRRQSGNANDSAGREVIHPAREKY</sequence>
<feature type="region of interest" description="Disordered" evidence="1">
    <location>
        <begin position="41"/>
        <end position="65"/>
    </location>
</feature>
<gene>
    <name evidence="2" type="ORF">F3J40_24380</name>
</gene>